<accession>A0A4R9K3D2</accession>
<dbReference type="Pfam" id="PF13884">
    <property type="entry name" value="Peptidase_S74"/>
    <property type="match status" value="1"/>
</dbReference>
<reference evidence="4" key="1">
    <citation type="journal article" date="2019" name="PLoS Negl. Trop. Dis.">
        <title>Revisiting the worldwide diversity of Leptospira species in the environment.</title>
        <authorList>
            <person name="Vincent A.T."/>
            <person name="Schiettekatte O."/>
            <person name="Bourhy P."/>
            <person name="Veyrier F.J."/>
            <person name="Picardeau M."/>
        </authorList>
    </citation>
    <scope>NUCLEOTIDE SEQUENCE [LARGE SCALE GENOMIC DNA]</scope>
    <source>
        <strain evidence="4">201702476</strain>
    </source>
</reference>
<evidence type="ECO:0000313" key="5">
    <source>
        <dbReference type="Proteomes" id="UP000297693"/>
    </source>
</evidence>
<feature type="transmembrane region" description="Helical" evidence="2">
    <location>
        <begin position="25"/>
        <end position="47"/>
    </location>
</feature>
<keyword evidence="2" id="KW-1133">Transmembrane helix</keyword>
<dbReference type="InterPro" id="IPR051577">
    <property type="entry name" value="MRF-like"/>
</dbReference>
<protein>
    <recommendedName>
        <fullName evidence="3">Peptidase S74 domain-containing protein</fullName>
    </recommendedName>
</protein>
<proteinExistence type="predicted"/>
<dbReference type="AlphaFoldDB" id="A0A4R9K3D2"/>
<dbReference type="InterPro" id="IPR036388">
    <property type="entry name" value="WH-like_DNA-bd_sf"/>
</dbReference>
<sequence length="325" mass="34878">MKNLTKLTQYIRFAAKSLLSEPARIGSLFAFGFVTTTLVAVAVTGTIKTWTASEVLKASDLNTTIQSLQTAIEGIPNWTKGSSSVAYYTAGNVGIGTSSPARALVVSAGVSKLNNTGGVLFTGSGGGLLMGTDQNTGYIGATNQAGDTANVLAINGEGGNVAIGTFSASQKLTVNGNAGNTTGVWVNNSDLRLKKNIEPLSPYLDRLITLRPVTFEWKDPAKLGASEGKHIGFIAQEVEKVFPNWVDTDKTGYKWLNMEGANAAFVKALQELSDREKANEKKLADLMERNEKLSATNEELRLRLERMESAISLLERHSLDKMARK</sequence>
<dbReference type="GO" id="GO:0043565">
    <property type="term" value="F:sequence-specific DNA binding"/>
    <property type="evidence" value="ECO:0007669"/>
    <property type="project" value="TreeGrafter"/>
</dbReference>
<organism evidence="4 5">
    <name type="scientific">Leptospira ognonensis</name>
    <dbReference type="NCBI Taxonomy" id="2484945"/>
    <lineage>
        <taxon>Bacteria</taxon>
        <taxon>Pseudomonadati</taxon>
        <taxon>Spirochaetota</taxon>
        <taxon>Spirochaetia</taxon>
        <taxon>Leptospirales</taxon>
        <taxon>Leptospiraceae</taxon>
        <taxon>Leptospira</taxon>
    </lineage>
</organism>
<dbReference type="PANTHER" id="PTHR13029">
    <property type="match status" value="1"/>
</dbReference>
<gene>
    <name evidence="4" type="ORF">EHQ58_09070</name>
</gene>
<dbReference type="PROSITE" id="PS51688">
    <property type="entry name" value="ICA"/>
    <property type="match status" value="1"/>
</dbReference>
<keyword evidence="1" id="KW-0175">Coiled coil</keyword>
<keyword evidence="2" id="KW-0812">Transmembrane</keyword>
<feature type="coiled-coil region" evidence="1">
    <location>
        <begin position="269"/>
        <end position="317"/>
    </location>
</feature>
<evidence type="ECO:0000313" key="4">
    <source>
        <dbReference type="EMBL" id="TGL59384.1"/>
    </source>
</evidence>
<dbReference type="GO" id="GO:0045893">
    <property type="term" value="P:positive regulation of DNA-templated transcription"/>
    <property type="evidence" value="ECO:0007669"/>
    <property type="project" value="TreeGrafter"/>
</dbReference>
<keyword evidence="5" id="KW-1185">Reference proteome</keyword>
<evidence type="ECO:0000256" key="2">
    <source>
        <dbReference type="SAM" id="Phobius"/>
    </source>
</evidence>
<dbReference type="EMBL" id="RQGD01000024">
    <property type="protein sequence ID" value="TGL59384.1"/>
    <property type="molecule type" value="Genomic_DNA"/>
</dbReference>
<name>A0A4R9K3D2_9LEPT</name>
<dbReference type="InterPro" id="IPR030392">
    <property type="entry name" value="S74_ICA"/>
</dbReference>
<feature type="domain" description="Peptidase S74" evidence="3">
    <location>
        <begin position="189"/>
        <end position="283"/>
    </location>
</feature>
<dbReference type="GO" id="GO:0003700">
    <property type="term" value="F:DNA-binding transcription factor activity"/>
    <property type="evidence" value="ECO:0007669"/>
    <property type="project" value="TreeGrafter"/>
</dbReference>
<dbReference type="OrthoDB" id="1399757at2"/>
<dbReference type="RefSeq" id="WP_135623572.1">
    <property type="nucleotide sequence ID" value="NZ_RQGD01000024.1"/>
</dbReference>
<dbReference type="Proteomes" id="UP000297693">
    <property type="component" value="Unassembled WGS sequence"/>
</dbReference>
<dbReference type="GO" id="GO:0016540">
    <property type="term" value="P:protein autoprocessing"/>
    <property type="evidence" value="ECO:0007669"/>
    <property type="project" value="TreeGrafter"/>
</dbReference>
<evidence type="ECO:0000259" key="3">
    <source>
        <dbReference type="PROSITE" id="PS51688"/>
    </source>
</evidence>
<comment type="caution">
    <text evidence="4">The sequence shown here is derived from an EMBL/GenBank/DDBJ whole genome shotgun (WGS) entry which is preliminary data.</text>
</comment>
<evidence type="ECO:0000256" key="1">
    <source>
        <dbReference type="SAM" id="Coils"/>
    </source>
</evidence>
<dbReference type="Gene3D" id="1.10.10.10">
    <property type="entry name" value="Winged helix-like DNA-binding domain superfamily/Winged helix DNA-binding domain"/>
    <property type="match status" value="1"/>
</dbReference>
<dbReference type="PANTHER" id="PTHR13029:SF18">
    <property type="entry name" value="MYELIN REGULATORY FACTOR HOMOLOG 1"/>
    <property type="match status" value="1"/>
</dbReference>
<keyword evidence="2" id="KW-0472">Membrane</keyword>